<evidence type="ECO:0000313" key="1">
    <source>
        <dbReference type="EMBL" id="CAC5340048.1"/>
    </source>
</evidence>
<proteinExistence type="predicted"/>
<evidence type="ECO:0000313" key="2">
    <source>
        <dbReference type="Proteomes" id="UP000196521"/>
    </source>
</evidence>
<organism evidence="1 2">
    <name type="scientific">Planktothrix rubescens CCAP 1459/22</name>
    <dbReference type="NCBI Taxonomy" id="329571"/>
    <lineage>
        <taxon>Bacteria</taxon>
        <taxon>Bacillati</taxon>
        <taxon>Cyanobacteriota</taxon>
        <taxon>Cyanophyceae</taxon>
        <taxon>Oscillatoriophycideae</taxon>
        <taxon>Oscillatoriales</taxon>
        <taxon>Microcoleaceae</taxon>
        <taxon>Planktothrix</taxon>
    </lineage>
</organism>
<protein>
    <submittedName>
        <fullName evidence="1">Uncharacterized protein</fullName>
    </submittedName>
</protein>
<sequence>MGNLPVVAPKDCVVSPSYNI</sequence>
<dbReference type="EMBL" id="CZCZ02000005">
    <property type="protein sequence ID" value="CAC5340048.1"/>
    <property type="molecule type" value="Genomic_DNA"/>
</dbReference>
<reference evidence="1" key="1">
    <citation type="submission" date="2020-05" db="EMBL/GenBank/DDBJ databases">
        <authorList>
            <consortium name="Genoscope - CEA"/>
            <person name="William W."/>
        </authorList>
    </citation>
    <scope>NUCLEOTIDE SEQUENCE [LARGE SCALE GENOMIC DNA]</scope>
    <source>
        <strain evidence="1">PCC 7821</strain>
    </source>
</reference>
<keyword evidence="2" id="KW-1185">Reference proteome</keyword>
<accession>A0A6J7ZEK7</accession>
<comment type="caution">
    <text evidence="1">The sequence shown here is derived from an EMBL/GenBank/DDBJ whole genome shotgun (WGS) entry which is preliminary data.</text>
</comment>
<dbReference type="AlphaFoldDB" id="A0A6J7ZEK7"/>
<gene>
    <name evidence="1" type="ORF">PLAN_100098</name>
</gene>
<name>A0A6J7ZEK7_PLARU</name>
<dbReference type="Proteomes" id="UP000196521">
    <property type="component" value="Unassembled WGS sequence"/>
</dbReference>